<accession>A0ABP8WU63</accession>
<keyword evidence="4" id="KW-0804">Transcription</keyword>
<dbReference type="InterPro" id="IPR013325">
    <property type="entry name" value="RNA_pol_sigma_r2"/>
</dbReference>
<evidence type="ECO:0000313" key="9">
    <source>
        <dbReference type="Proteomes" id="UP001500325"/>
    </source>
</evidence>
<dbReference type="SUPFAM" id="SSF88659">
    <property type="entry name" value="Sigma3 and sigma4 domains of RNA polymerase sigma factors"/>
    <property type="match status" value="2"/>
</dbReference>
<dbReference type="Gene3D" id="1.10.10.10">
    <property type="entry name" value="Winged helix-like DNA-binding domain superfamily/Winged helix DNA-binding domain"/>
    <property type="match status" value="2"/>
</dbReference>
<dbReference type="EMBL" id="BAABIC010000011">
    <property type="protein sequence ID" value="GAA4694563.1"/>
    <property type="molecule type" value="Genomic_DNA"/>
</dbReference>
<evidence type="ECO:0000259" key="6">
    <source>
        <dbReference type="Pfam" id="PF04542"/>
    </source>
</evidence>
<evidence type="ECO:0000256" key="1">
    <source>
        <dbReference type="ARBA" id="ARBA00023015"/>
    </source>
</evidence>
<keyword evidence="1" id="KW-0805">Transcription regulation</keyword>
<evidence type="ECO:0000256" key="3">
    <source>
        <dbReference type="ARBA" id="ARBA00023125"/>
    </source>
</evidence>
<keyword evidence="9" id="KW-1185">Reference proteome</keyword>
<gene>
    <name evidence="8" type="ORF">GCM10023215_35230</name>
</gene>
<reference evidence="9" key="1">
    <citation type="journal article" date="2019" name="Int. J. Syst. Evol. Microbiol.">
        <title>The Global Catalogue of Microorganisms (GCM) 10K type strain sequencing project: providing services to taxonomists for standard genome sequencing and annotation.</title>
        <authorList>
            <consortium name="The Broad Institute Genomics Platform"/>
            <consortium name="The Broad Institute Genome Sequencing Center for Infectious Disease"/>
            <person name="Wu L."/>
            <person name="Ma J."/>
        </authorList>
    </citation>
    <scope>NUCLEOTIDE SEQUENCE [LARGE SCALE GENOMIC DNA]</scope>
    <source>
        <strain evidence="9">JCM 18055</strain>
    </source>
</reference>
<dbReference type="InterPro" id="IPR007624">
    <property type="entry name" value="RNA_pol_sigma70_r3"/>
</dbReference>
<protein>
    <recommendedName>
        <fullName evidence="10">RNA polymerase sigma-B factor</fullName>
    </recommendedName>
</protein>
<dbReference type="PRINTS" id="PR00046">
    <property type="entry name" value="SIGMA70FCT"/>
</dbReference>
<dbReference type="InterPro" id="IPR007630">
    <property type="entry name" value="RNA_pol_sigma70_r4"/>
</dbReference>
<evidence type="ECO:0000259" key="7">
    <source>
        <dbReference type="Pfam" id="PF04545"/>
    </source>
</evidence>
<dbReference type="NCBIfam" id="TIGR02937">
    <property type="entry name" value="sigma70-ECF"/>
    <property type="match status" value="1"/>
</dbReference>
<dbReference type="Pfam" id="PF04545">
    <property type="entry name" value="Sigma70_r4"/>
    <property type="match status" value="1"/>
</dbReference>
<dbReference type="InterPro" id="IPR014284">
    <property type="entry name" value="RNA_pol_sigma-70_dom"/>
</dbReference>
<evidence type="ECO:0008006" key="10">
    <source>
        <dbReference type="Google" id="ProtNLM"/>
    </source>
</evidence>
<name>A0ABP8WU63_9PSEU</name>
<dbReference type="PANTHER" id="PTHR30385:SF4">
    <property type="entry name" value="RNA POLYMERASE SIGMA-E FACTOR"/>
    <property type="match status" value="1"/>
</dbReference>
<evidence type="ECO:0000256" key="4">
    <source>
        <dbReference type="ARBA" id="ARBA00023163"/>
    </source>
</evidence>
<organism evidence="8 9">
    <name type="scientific">Pseudonocardia yuanmonensis</name>
    <dbReference type="NCBI Taxonomy" id="1095914"/>
    <lineage>
        <taxon>Bacteria</taxon>
        <taxon>Bacillati</taxon>
        <taxon>Actinomycetota</taxon>
        <taxon>Actinomycetes</taxon>
        <taxon>Pseudonocardiales</taxon>
        <taxon>Pseudonocardiaceae</taxon>
        <taxon>Pseudonocardia</taxon>
    </lineage>
</organism>
<evidence type="ECO:0000256" key="2">
    <source>
        <dbReference type="ARBA" id="ARBA00023082"/>
    </source>
</evidence>
<dbReference type="Proteomes" id="UP001500325">
    <property type="component" value="Unassembled WGS sequence"/>
</dbReference>
<feature type="domain" description="RNA polymerase sigma-70 region 3" evidence="5">
    <location>
        <begin position="121"/>
        <end position="177"/>
    </location>
</feature>
<feature type="domain" description="RNA polymerase sigma-70 region 2" evidence="6">
    <location>
        <begin position="42"/>
        <end position="111"/>
    </location>
</feature>
<keyword evidence="3" id="KW-0238">DNA-binding</keyword>
<comment type="caution">
    <text evidence="8">The sequence shown here is derived from an EMBL/GenBank/DDBJ whole genome shotgun (WGS) entry which is preliminary data.</text>
</comment>
<dbReference type="Gene3D" id="1.10.1740.10">
    <property type="match status" value="1"/>
</dbReference>
<dbReference type="Pfam" id="PF04539">
    <property type="entry name" value="Sigma70_r3"/>
    <property type="match status" value="1"/>
</dbReference>
<dbReference type="InterPro" id="IPR013324">
    <property type="entry name" value="RNA_pol_sigma_r3/r4-like"/>
</dbReference>
<evidence type="ECO:0000259" key="5">
    <source>
        <dbReference type="Pfam" id="PF04539"/>
    </source>
</evidence>
<proteinExistence type="predicted"/>
<dbReference type="InterPro" id="IPR036388">
    <property type="entry name" value="WH-like_DNA-bd_sf"/>
</dbReference>
<dbReference type="SUPFAM" id="SSF88946">
    <property type="entry name" value="Sigma2 domain of RNA polymerase sigma factors"/>
    <property type="match status" value="1"/>
</dbReference>
<sequence length="259" mass="28660">MNGRRLRTVTVPSDYARHLPTLAEYAALPCDDPRRAGLRSALILAFLPVVQHIARRYGDDAAQEDLTQAGVIGLIHAIDHWDPEAARGDALGYVVPCVRGEILRHLRDRTWSVRVSRPMKELVVAIDKATGPLTQRLGRAPRPSEIADDLGIGVEEVIEAITVRTERRSASLDVTTEPGEPPLAERLGDADPELDGVEFRRSLWPLLAALPERERRIVLLRFFGNKTQSEIGEMVGLSQMHVSRLLARALATLRNGLKA</sequence>
<dbReference type="InterPro" id="IPR000943">
    <property type="entry name" value="RNA_pol_sigma70"/>
</dbReference>
<dbReference type="InterPro" id="IPR007627">
    <property type="entry name" value="RNA_pol_sigma70_r2"/>
</dbReference>
<feature type="domain" description="RNA polymerase sigma-70 region 4" evidence="7">
    <location>
        <begin position="206"/>
        <end position="255"/>
    </location>
</feature>
<keyword evidence="2" id="KW-0731">Sigma factor</keyword>
<dbReference type="CDD" id="cd06171">
    <property type="entry name" value="Sigma70_r4"/>
    <property type="match status" value="1"/>
</dbReference>
<evidence type="ECO:0000313" key="8">
    <source>
        <dbReference type="EMBL" id="GAA4694563.1"/>
    </source>
</evidence>
<dbReference type="PANTHER" id="PTHR30385">
    <property type="entry name" value="SIGMA FACTOR F FLAGELLAR"/>
    <property type="match status" value="1"/>
</dbReference>
<dbReference type="Pfam" id="PF04542">
    <property type="entry name" value="Sigma70_r2"/>
    <property type="match status" value="1"/>
</dbReference>